<evidence type="ECO:0000313" key="1">
    <source>
        <dbReference type="EMBL" id="EGF93677.1"/>
    </source>
</evidence>
<dbReference type="EMBL" id="GL883077">
    <property type="protein sequence ID" value="EGF93677.1"/>
    <property type="molecule type" value="Genomic_DNA"/>
</dbReference>
<evidence type="ECO:0000313" key="2">
    <source>
        <dbReference type="Proteomes" id="UP000006512"/>
    </source>
</evidence>
<gene>
    <name evidence="1" type="ORF">ABI_21190</name>
</gene>
<sequence length="150" mass="14944">MVDGDDVVIEAANGGNDWVLAGRNYNLGAEVENLAFSGTGNFVGNGNAGANILSGNSGNNTLNGGGGNDILAGGLGADIFLFGTASGADTINDFKAAQNDMINVNAYSGGTAHAGWVSQSGAHVVITLGDGNTITVSNASQADVLSHMVW</sequence>
<reference evidence="2" key="1">
    <citation type="submission" date="2011-03" db="EMBL/GenBank/DDBJ databases">
        <title>Draft genome sequence of Brevundimonas diminuta.</title>
        <authorList>
            <person name="Brown P.J.B."/>
            <person name="Buechlein A."/>
            <person name="Hemmerich C."/>
            <person name="Brun Y.V."/>
        </authorList>
    </citation>
    <scope>NUCLEOTIDE SEQUENCE [LARGE SCALE GENOMIC DNA]</scope>
    <source>
        <strain evidence="2">C19</strain>
    </source>
</reference>
<dbReference type="GO" id="GO:0005509">
    <property type="term" value="F:calcium ion binding"/>
    <property type="evidence" value="ECO:0007669"/>
    <property type="project" value="InterPro"/>
</dbReference>
<accession>F4QGJ6</accession>
<dbReference type="InterPro" id="IPR001343">
    <property type="entry name" value="Hemolysn_Ca-bd"/>
</dbReference>
<dbReference type="PRINTS" id="PR00313">
    <property type="entry name" value="CABNDNGRPT"/>
</dbReference>
<dbReference type="Gene3D" id="2.150.10.10">
    <property type="entry name" value="Serralysin-like metalloprotease, C-terminal"/>
    <property type="match status" value="1"/>
</dbReference>
<proteinExistence type="predicted"/>
<dbReference type="Proteomes" id="UP000006512">
    <property type="component" value="Unassembled WGS sequence"/>
</dbReference>
<keyword evidence="2" id="KW-1185">Reference proteome</keyword>
<dbReference type="SUPFAM" id="SSF51120">
    <property type="entry name" value="beta-Roll"/>
    <property type="match status" value="1"/>
</dbReference>
<dbReference type="AlphaFoldDB" id="F4QGJ6"/>
<dbReference type="eggNOG" id="COG2273">
    <property type="taxonomic scope" value="Bacteria"/>
</dbReference>
<dbReference type="Pfam" id="PF00353">
    <property type="entry name" value="HemolysinCabind"/>
    <property type="match status" value="1"/>
</dbReference>
<dbReference type="InterPro" id="IPR011049">
    <property type="entry name" value="Serralysin-like_metalloprot_C"/>
</dbReference>
<dbReference type="STRING" id="715226.ABI_21190"/>
<name>F4QGJ6_9CAUL</name>
<dbReference type="HOGENOM" id="CLU_1736797_0_0_5"/>
<organism evidence="1 2">
    <name type="scientific">Asticcacaulis biprosthecium C19</name>
    <dbReference type="NCBI Taxonomy" id="715226"/>
    <lineage>
        <taxon>Bacteria</taxon>
        <taxon>Pseudomonadati</taxon>
        <taxon>Pseudomonadota</taxon>
        <taxon>Alphaproteobacteria</taxon>
        <taxon>Caulobacterales</taxon>
        <taxon>Caulobacteraceae</taxon>
        <taxon>Asticcacaulis</taxon>
    </lineage>
</organism>
<protein>
    <submittedName>
        <fullName evidence="1">Hemolysin-type calcium-binding repeat 2 copies family protein</fullName>
    </submittedName>
</protein>